<keyword evidence="3" id="KW-0808">Transferase</keyword>
<dbReference type="InterPro" id="IPR002656">
    <property type="entry name" value="Acyl_transf_3_dom"/>
</dbReference>
<accession>A0ABY8SML7</accession>
<keyword evidence="1" id="KW-1133">Transmembrane helix</keyword>
<feature type="transmembrane region" description="Helical" evidence="1">
    <location>
        <begin position="250"/>
        <end position="267"/>
    </location>
</feature>
<evidence type="ECO:0000313" key="3">
    <source>
        <dbReference type="EMBL" id="WHS64148.1"/>
    </source>
</evidence>
<reference evidence="3 4" key="1">
    <citation type="submission" date="2023-05" db="EMBL/GenBank/DDBJ databases">
        <authorList>
            <person name="Yin Y."/>
            <person name="Lu Z."/>
        </authorList>
    </citation>
    <scope>NUCLEOTIDE SEQUENCE [LARGE SCALE GENOMIC DNA]</scope>
    <source>
        <strain evidence="3 4">ZM22</strain>
    </source>
</reference>
<dbReference type="Proteomes" id="UP001240697">
    <property type="component" value="Chromosome"/>
</dbReference>
<dbReference type="PANTHER" id="PTHR23028">
    <property type="entry name" value="ACETYLTRANSFERASE"/>
    <property type="match status" value="1"/>
</dbReference>
<keyword evidence="4" id="KW-1185">Reference proteome</keyword>
<dbReference type="Pfam" id="PF01757">
    <property type="entry name" value="Acyl_transf_3"/>
    <property type="match status" value="1"/>
</dbReference>
<feature type="transmembrane region" description="Helical" evidence="1">
    <location>
        <begin position="370"/>
        <end position="389"/>
    </location>
</feature>
<gene>
    <name evidence="3" type="ORF">QMY55_16770</name>
</gene>
<keyword evidence="1" id="KW-0812">Transmembrane</keyword>
<name>A0ABY8SML7_9BURK</name>
<feature type="transmembrane region" description="Helical" evidence="1">
    <location>
        <begin position="336"/>
        <end position="358"/>
    </location>
</feature>
<feature type="domain" description="Acyltransferase 3" evidence="2">
    <location>
        <begin position="15"/>
        <end position="355"/>
    </location>
</feature>
<feature type="transmembrane region" description="Helical" evidence="1">
    <location>
        <begin position="223"/>
        <end position="243"/>
    </location>
</feature>
<dbReference type="EC" id="2.3.-.-" evidence="3"/>
<evidence type="ECO:0000259" key="2">
    <source>
        <dbReference type="Pfam" id="PF01757"/>
    </source>
</evidence>
<dbReference type="RefSeq" id="WP_283485295.1">
    <property type="nucleotide sequence ID" value="NZ_CP125947.1"/>
</dbReference>
<keyword evidence="3" id="KW-0012">Acyltransferase</keyword>
<evidence type="ECO:0000256" key="1">
    <source>
        <dbReference type="SAM" id="Phobius"/>
    </source>
</evidence>
<dbReference type="EMBL" id="CP125947">
    <property type="protein sequence ID" value="WHS64148.1"/>
    <property type="molecule type" value="Genomic_DNA"/>
</dbReference>
<sequence>MAQSSTHSHSRSALIDCTKGLACAAIVWHHLAFYGPMSDVAHPVMPNLLDWLYEYARMAVQIFLVIGGFLAAASLAPQGLARFDSPWSKIGKRFVRLVVPYAVALVVTIVISAAIRPWFDHESVSADPDLWQLFAHALLLQNIVGEESLSAGVWYVSIDFQLFAGTVLLLGAVRWLKQVVAGRLGVQAVQRWWPWAVTGMQMLVVLGTAASLFSFNLDSDLDIWAIYFMGAYGLGMMAYWAVAAEKRSTAWSWAMLIAALVIGALVFEWRDRIFLAGATALLLIVCMRTEGVARWKGFAPLRRLGEISYSVFLIHFSICLLVNAVVNHFWHGSVTAAVVGIPFAFVLSLTAGYALYQLVERHVSSWSQALRWQAGLIGAGLLTTMIAGLR</sequence>
<dbReference type="PANTHER" id="PTHR23028:SF53">
    <property type="entry name" value="ACYL_TRANSF_3 DOMAIN-CONTAINING PROTEIN"/>
    <property type="match status" value="1"/>
</dbReference>
<evidence type="ECO:0000313" key="4">
    <source>
        <dbReference type="Proteomes" id="UP001240697"/>
    </source>
</evidence>
<feature type="transmembrane region" description="Helical" evidence="1">
    <location>
        <begin position="273"/>
        <end position="295"/>
    </location>
</feature>
<dbReference type="GO" id="GO:0016746">
    <property type="term" value="F:acyltransferase activity"/>
    <property type="evidence" value="ECO:0007669"/>
    <property type="project" value="UniProtKB-KW"/>
</dbReference>
<feature type="transmembrane region" description="Helical" evidence="1">
    <location>
        <begin position="97"/>
        <end position="119"/>
    </location>
</feature>
<feature type="transmembrane region" description="Helical" evidence="1">
    <location>
        <begin position="152"/>
        <end position="171"/>
    </location>
</feature>
<feature type="transmembrane region" description="Helical" evidence="1">
    <location>
        <begin position="307"/>
        <end position="330"/>
    </location>
</feature>
<dbReference type="InterPro" id="IPR050879">
    <property type="entry name" value="Acyltransferase_3"/>
</dbReference>
<organism evidence="3 4">
    <name type="scientific">Comamonas resistens</name>
    <dbReference type="NCBI Taxonomy" id="3046670"/>
    <lineage>
        <taxon>Bacteria</taxon>
        <taxon>Pseudomonadati</taxon>
        <taxon>Pseudomonadota</taxon>
        <taxon>Betaproteobacteria</taxon>
        <taxon>Burkholderiales</taxon>
        <taxon>Comamonadaceae</taxon>
        <taxon>Comamonas</taxon>
    </lineage>
</organism>
<protein>
    <submittedName>
        <fullName evidence="3">Acyltransferase</fullName>
        <ecNumber evidence="3">2.3.-.-</ecNumber>
    </submittedName>
</protein>
<feature type="transmembrane region" description="Helical" evidence="1">
    <location>
        <begin position="12"/>
        <end position="35"/>
    </location>
</feature>
<keyword evidence="1" id="KW-0472">Membrane</keyword>
<feature type="transmembrane region" description="Helical" evidence="1">
    <location>
        <begin position="55"/>
        <end position="76"/>
    </location>
</feature>
<feature type="transmembrane region" description="Helical" evidence="1">
    <location>
        <begin position="192"/>
        <end position="217"/>
    </location>
</feature>
<proteinExistence type="predicted"/>